<dbReference type="VEuPathDB" id="VectorBase:AATE002851"/>
<organism evidence="1">
    <name type="scientific">Anopheles atroparvus</name>
    <name type="common">European mosquito</name>
    <dbReference type="NCBI Taxonomy" id="41427"/>
    <lineage>
        <taxon>Eukaryota</taxon>
        <taxon>Metazoa</taxon>
        <taxon>Ecdysozoa</taxon>
        <taxon>Arthropoda</taxon>
        <taxon>Hexapoda</taxon>
        <taxon>Insecta</taxon>
        <taxon>Pterygota</taxon>
        <taxon>Neoptera</taxon>
        <taxon>Endopterygota</taxon>
        <taxon>Diptera</taxon>
        <taxon>Nematocera</taxon>
        <taxon>Culicoidea</taxon>
        <taxon>Culicidae</taxon>
        <taxon>Anophelinae</taxon>
        <taxon>Anopheles</taxon>
    </lineage>
</organism>
<protein>
    <submittedName>
        <fullName evidence="1">Uncharacterized protein</fullName>
    </submittedName>
</protein>
<name>A0A182IP76_ANOAO</name>
<dbReference type="EnsemblMetazoa" id="AATE002851-RA">
    <property type="protein sequence ID" value="AATE002851-PA.1"/>
    <property type="gene ID" value="AATE002851"/>
</dbReference>
<proteinExistence type="predicted"/>
<evidence type="ECO:0000313" key="1">
    <source>
        <dbReference type="EnsemblMetazoa" id="AATE002851-PA.1"/>
    </source>
</evidence>
<dbReference type="AlphaFoldDB" id="A0A182IP76"/>
<accession>A0A182IP76</accession>
<reference evidence="1" key="1">
    <citation type="submission" date="2022-08" db="UniProtKB">
        <authorList>
            <consortium name="EnsemblMetazoa"/>
        </authorList>
    </citation>
    <scope>IDENTIFICATION</scope>
    <source>
        <strain evidence="1">EBRO</strain>
    </source>
</reference>
<sequence>MTLHNSNAFTLSPASDVEVESLCSDADARRPSEATVKVDWLQLTFTTTARADWLAKHSSVRLAGIGKIQKCIASDFTRECNKRPTHTAFANEHEMAAIATSDCNGGLWFAVKRLPVALPSIF</sequence>